<keyword evidence="3" id="KW-0472">Membrane</keyword>
<dbReference type="PANTHER" id="PTHR12358:SF54">
    <property type="entry name" value="SPHINGOSINE KINASE RELATED PROTEIN"/>
    <property type="match status" value="1"/>
</dbReference>
<comment type="similarity">
    <text evidence="2">Belongs to the diacylglycerol/lipid kinase family.</text>
</comment>
<dbReference type="InterPro" id="IPR050187">
    <property type="entry name" value="Lipid_Phosphate_FormReg"/>
</dbReference>
<dbReference type="RefSeq" id="WP_249287074.1">
    <property type="nucleotide sequence ID" value="NZ_JACRWC010000083.1"/>
</dbReference>
<name>A0A923NBC7_9FIRM</name>
<evidence type="ECO:0000256" key="1">
    <source>
        <dbReference type="ARBA" id="ARBA00001946"/>
    </source>
</evidence>
<dbReference type="Gene3D" id="2.60.200.40">
    <property type="match status" value="1"/>
</dbReference>
<comment type="cofactor">
    <cofactor evidence="1">
        <name>Mg(2+)</name>
        <dbReference type="ChEBI" id="CHEBI:18420"/>
    </cofactor>
</comment>
<evidence type="ECO:0000256" key="2">
    <source>
        <dbReference type="ARBA" id="ARBA00005983"/>
    </source>
</evidence>
<dbReference type="SUPFAM" id="SSF111331">
    <property type="entry name" value="NAD kinase/diacylglycerol kinase-like"/>
    <property type="match status" value="1"/>
</dbReference>
<dbReference type="Gene3D" id="3.40.50.10330">
    <property type="entry name" value="Probable inorganic polyphosphate/atp-NAD kinase, domain 1"/>
    <property type="match status" value="1"/>
</dbReference>
<protein>
    <recommendedName>
        <fullName evidence="4">DAGKc domain-containing protein</fullName>
    </recommendedName>
</protein>
<evidence type="ECO:0000313" key="5">
    <source>
        <dbReference type="EMBL" id="MBC5999668.1"/>
    </source>
</evidence>
<gene>
    <name evidence="5" type="ORF">H8876_06610</name>
</gene>
<dbReference type="Proteomes" id="UP000644115">
    <property type="component" value="Unassembled WGS sequence"/>
</dbReference>
<dbReference type="EMBL" id="JACRWC010000083">
    <property type="protein sequence ID" value="MBC5999668.1"/>
    <property type="molecule type" value="Genomic_DNA"/>
</dbReference>
<dbReference type="InterPro" id="IPR001206">
    <property type="entry name" value="Diacylglycerol_kinase_cat_dom"/>
</dbReference>
<feature type="domain" description="DAGKc" evidence="4">
    <location>
        <begin position="1"/>
        <end position="153"/>
    </location>
</feature>
<feature type="non-terminal residue" evidence="5">
    <location>
        <position position="246"/>
    </location>
</feature>
<evidence type="ECO:0000259" key="4">
    <source>
        <dbReference type="PROSITE" id="PS50146"/>
    </source>
</evidence>
<organism evidence="5 6">
    <name type="scientific">Lentihominibacter faecis</name>
    <dbReference type="NCBI Taxonomy" id="2764712"/>
    <lineage>
        <taxon>Bacteria</taxon>
        <taxon>Bacillati</taxon>
        <taxon>Bacillota</taxon>
        <taxon>Clostridia</taxon>
        <taxon>Peptostreptococcales</taxon>
        <taxon>Anaerovoracaceae</taxon>
        <taxon>Lentihominibacter</taxon>
    </lineage>
</organism>
<dbReference type="InterPro" id="IPR016064">
    <property type="entry name" value="NAD/diacylglycerol_kinase_sf"/>
</dbReference>
<comment type="caution">
    <text evidence="5">The sequence shown here is derived from an EMBL/GenBank/DDBJ whole genome shotgun (WGS) entry which is preliminary data.</text>
</comment>
<dbReference type="GO" id="GO:0016301">
    <property type="term" value="F:kinase activity"/>
    <property type="evidence" value="ECO:0007669"/>
    <property type="project" value="InterPro"/>
</dbReference>
<dbReference type="InterPro" id="IPR017438">
    <property type="entry name" value="ATP-NAD_kinase_N"/>
</dbReference>
<evidence type="ECO:0000313" key="6">
    <source>
        <dbReference type="Proteomes" id="UP000644115"/>
    </source>
</evidence>
<dbReference type="PROSITE" id="PS50146">
    <property type="entry name" value="DAGK"/>
    <property type="match status" value="1"/>
</dbReference>
<dbReference type="PANTHER" id="PTHR12358">
    <property type="entry name" value="SPHINGOSINE KINASE"/>
    <property type="match status" value="1"/>
</dbReference>
<dbReference type="AlphaFoldDB" id="A0A923NBC7"/>
<dbReference type="Pfam" id="PF00781">
    <property type="entry name" value="DAGK_cat"/>
    <property type="match status" value="1"/>
</dbReference>
<keyword evidence="3" id="KW-1133">Transmembrane helix</keyword>
<keyword evidence="3" id="KW-0812">Transmembrane</keyword>
<keyword evidence="6" id="KW-1185">Reference proteome</keyword>
<proteinExistence type="inferred from homology"/>
<accession>A0A923NBC7</accession>
<sequence length="246" mass="26955">MKHVFIMNPESGKVRSRRKIVTAIEQAACQLGADYEIYFTKGQGDGGAYAHALCEKYCKGFERAGADAERSGDLDRASETARLRIYGCGGDGTINEMVNGCFGYEGVEIGAIPMGTGNDYIRNYGKAADFKDIRRQMRGRSVSSDLIHFHAVYDNNITESYCANMFNIGFDCNVVDLTSRVKRWPLVGGSLAYLVSVFLILIRKKGADIRIEYNDGRVLDGKILLIAIANGCYCGGGVKGCLLYTS</sequence>
<reference evidence="5" key="1">
    <citation type="submission" date="2020-08" db="EMBL/GenBank/DDBJ databases">
        <authorList>
            <person name="Liu C."/>
            <person name="Sun Q."/>
        </authorList>
    </citation>
    <scope>NUCLEOTIDE SEQUENCE</scope>
    <source>
        <strain evidence="5">BX16</strain>
    </source>
</reference>
<feature type="transmembrane region" description="Helical" evidence="3">
    <location>
        <begin position="223"/>
        <end position="245"/>
    </location>
</feature>
<feature type="transmembrane region" description="Helical" evidence="3">
    <location>
        <begin position="184"/>
        <end position="202"/>
    </location>
</feature>
<evidence type="ECO:0000256" key="3">
    <source>
        <dbReference type="SAM" id="Phobius"/>
    </source>
</evidence>